<reference evidence="1 2" key="1">
    <citation type="submission" date="2018-09" db="EMBL/GenBank/DDBJ databases">
        <authorList>
            <person name="Tagini F."/>
        </authorList>
    </citation>
    <scope>NUCLEOTIDE SEQUENCE [LARGE SCALE GENOMIC DNA]</scope>
    <source>
        <strain evidence="1 2">MK142</strain>
    </source>
</reference>
<dbReference type="AlphaFoldDB" id="A0A498QWU5"/>
<organism evidence="1 2">
    <name type="scientific">Mycobacterium pseudokansasii</name>
    <dbReference type="NCBI Taxonomy" id="2341080"/>
    <lineage>
        <taxon>Bacteria</taxon>
        <taxon>Bacillati</taxon>
        <taxon>Actinomycetota</taxon>
        <taxon>Actinomycetes</taxon>
        <taxon>Mycobacteriales</taxon>
        <taxon>Mycobacteriaceae</taxon>
        <taxon>Mycobacterium</taxon>
    </lineage>
</organism>
<gene>
    <name evidence="1" type="ORF">LAUMK142_03457</name>
</gene>
<evidence type="ECO:0000313" key="2">
    <source>
        <dbReference type="Proteomes" id="UP000268285"/>
    </source>
</evidence>
<dbReference type="RefSeq" id="WP_276863014.1">
    <property type="nucleotide sequence ID" value="NZ_JAIENV010000215.1"/>
</dbReference>
<name>A0A498QWU5_9MYCO</name>
<sequence length="43" mass="4863">MRHEFPAPDIEQMLEETERRLSGAAGRNTVIFVDATIPMYLVG</sequence>
<evidence type="ECO:0000313" key="1">
    <source>
        <dbReference type="EMBL" id="VBA52239.1"/>
    </source>
</evidence>
<keyword evidence="2" id="KW-1185">Reference proteome</keyword>
<protein>
    <submittedName>
        <fullName evidence="1">Uncharacterized protein</fullName>
    </submittedName>
</protein>
<dbReference type="Proteomes" id="UP000268285">
    <property type="component" value="Unassembled WGS sequence"/>
</dbReference>
<proteinExistence type="predicted"/>
<accession>A0A498QWU5</accession>
<dbReference type="EMBL" id="UPHU01000001">
    <property type="protein sequence ID" value="VBA52239.1"/>
    <property type="molecule type" value="Genomic_DNA"/>
</dbReference>